<dbReference type="InterPro" id="IPR006685">
    <property type="entry name" value="MscS_channel_2nd"/>
</dbReference>
<feature type="transmembrane region" description="Helical" evidence="5">
    <location>
        <begin position="83"/>
        <end position="114"/>
    </location>
</feature>
<evidence type="ECO:0000256" key="1">
    <source>
        <dbReference type="ARBA" id="ARBA00004370"/>
    </source>
</evidence>
<protein>
    <submittedName>
        <fullName evidence="7">MscS Mechanosensitive ion channel</fullName>
    </submittedName>
</protein>
<gene>
    <name evidence="7" type="ordered locus">Emtol_3100</name>
</gene>
<dbReference type="Gene3D" id="1.10.287.1260">
    <property type="match status" value="1"/>
</dbReference>
<accession>A0ABM5N452</accession>
<keyword evidence="8" id="KW-1185">Reference proteome</keyword>
<feature type="transmembrane region" description="Helical" evidence="5">
    <location>
        <begin position="55"/>
        <end position="77"/>
    </location>
</feature>
<dbReference type="SUPFAM" id="SSF50182">
    <property type="entry name" value="Sm-like ribonucleoproteins"/>
    <property type="match status" value="1"/>
</dbReference>
<evidence type="ECO:0000313" key="7">
    <source>
        <dbReference type="EMBL" id="AFK04233.1"/>
    </source>
</evidence>
<dbReference type="RefSeq" id="WP_015029927.1">
    <property type="nucleotide sequence ID" value="NC_018748.1"/>
</dbReference>
<dbReference type="PANTHER" id="PTHR30221">
    <property type="entry name" value="SMALL-CONDUCTANCE MECHANOSENSITIVE CHANNEL"/>
    <property type="match status" value="1"/>
</dbReference>
<evidence type="ECO:0000256" key="5">
    <source>
        <dbReference type="SAM" id="Phobius"/>
    </source>
</evidence>
<dbReference type="PANTHER" id="PTHR30221:SF1">
    <property type="entry name" value="SMALL-CONDUCTANCE MECHANOSENSITIVE CHANNEL"/>
    <property type="match status" value="1"/>
</dbReference>
<name>A0ABM5N452_EMTOG</name>
<dbReference type="Pfam" id="PF00924">
    <property type="entry name" value="MS_channel_2nd"/>
    <property type="match status" value="1"/>
</dbReference>
<dbReference type="InterPro" id="IPR010920">
    <property type="entry name" value="LSM_dom_sf"/>
</dbReference>
<sequence>MLRILINDTERIFMMLFCLLAAFIVNLLLQKILFKNIIKNLSEKADITRIKFFQHLTTTAIWLIGIGLAFSFIPAFYTLSHTILAGAGLISIVVSLSSQQALSNIISGVLLIVYKPFKIGEKIKVGDIMGRVNDIDLRQTTLIDEVGNIIIMPNSNIGSQTIIKLIEKGND</sequence>
<evidence type="ECO:0000256" key="4">
    <source>
        <dbReference type="ARBA" id="ARBA00023136"/>
    </source>
</evidence>
<feature type="domain" description="Mechanosensitive ion channel MscS" evidence="6">
    <location>
        <begin position="102"/>
        <end position="163"/>
    </location>
</feature>
<proteinExistence type="predicted"/>
<dbReference type="Gene3D" id="2.30.30.60">
    <property type="match status" value="1"/>
</dbReference>
<evidence type="ECO:0000256" key="2">
    <source>
        <dbReference type="ARBA" id="ARBA00022692"/>
    </source>
</evidence>
<dbReference type="InterPro" id="IPR023408">
    <property type="entry name" value="MscS_beta-dom_sf"/>
</dbReference>
<evidence type="ECO:0000313" key="8">
    <source>
        <dbReference type="Proteomes" id="UP000002875"/>
    </source>
</evidence>
<keyword evidence="3 5" id="KW-1133">Transmembrane helix</keyword>
<feature type="transmembrane region" description="Helical" evidence="5">
    <location>
        <begin position="12"/>
        <end position="34"/>
    </location>
</feature>
<organism evidence="7 8">
    <name type="scientific">Emticicia oligotrophica (strain DSM 17448 / CIP 109782 / MTCC 6937 / GPTSA100-15)</name>
    <dbReference type="NCBI Taxonomy" id="929562"/>
    <lineage>
        <taxon>Bacteria</taxon>
        <taxon>Pseudomonadati</taxon>
        <taxon>Bacteroidota</taxon>
        <taxon>Cytophagia</taxon>
        <taxon>Cytophagales</taxon>
        <taxon>Leadbetterellaceae</taxon>
        <taxon>Emticicia</taxon>
    </lineage>
</organism>
<reference evidence="7 8" key="1">
    <citation type="submission" date="2011-07" db="EMBL/GenBank/DDBJ databases">
        <title>The complete genome of chromosome of Emticicia oligotrophica DSM 17448.</title>
        <authorList>
            <consortium name="US DOE Joint Genome Institute (JGI-PGF)"/>
            <person name="Lucas S."/>
            <person name="Han J."/>
            <person name="Lapidus A."/>
            <person name="Bruce D."/>
            <person name="Goodwin L."/>
            <person name="Pitluck S."/>
            <person name="Peters L."/>
            <person name="Kyrpides N."/>
            <person name="Mavromatis K."/>
            <person name="Ivanova N."/>
            <person name="Ovchinnikova G."/>
            <person name="Teshima H."/>
            <person name="Detter J.C."/>
            <person name="Tapia R."/>
            <person name="Han C."/>
            <person name="Land M."/>
            <person name="Hauser L."/>
            <person name="Markowitz V."/>
            <person name="Cheng J.-F."/>
            <person name="Hugenholtz P."/>
            <person name="Woyke T."/>
            <person name="Wu D."/>
            <person name="Tindall B."/>
            <person name="Pomrenke H."/>
            <person name="Brambilla E."/>
            <person name="Klenk H.-P."/>
            <person name="Eisen J.A."/>
        </authorList>
    </citation>
    <scope>NUCLEOTIDE SEQUENCE [LARGE SCALE GENOMIC DNA]</scope>
    <source>
        <strain evidence="7 8">DSM 17448</strain>
    </source>
</reference>
<evidence type="ECO:0000259" key="6">
    <source>
        <dbReference type="Pfam" id="PF00924"/>
    </source>
</evidence>
<keyword evidence="2 5" id="KW-0812">Transmembrane</keyword>
<dbReference type="Proteomes" id="UP000002875">
    <property type="component" value="Chromosome"/>
</dbReference>
<comment type="subcellular location">
    <subcellularLocation>
        <location evidence="1">Membrane</location>
    </subcellularLocation>
</comment>
<evidence type="ECO:0000256" key="3">
    <source>
        <dbReference type="ARBA" id="ARBA00022989"/>
    </source>
</evidence>
<keyword evidence="4 5" id="KW-0472">Membrane</keyword>
<dbReference type="EMBL" id="CP002961">
    <property type="protein sequence ID" value="AFK04233.1"/>
    <property type="molecule type" value="Genomic_DNA"/>
</dbReference>
<dbReference type="InterPro" id="IPR045275">
    <property type="entry name" value="MscS_archaea/bacteria_type"/>
</dbReference>